<reference evidence="1" key="1">
    <citation type="submission" date="2019-08" db="EMBL/GenBank/DDBJ databases">
        <authorList>
            <person name="Kucharzyk K."/>
            <person name="Murdoch R.W."/>
            <person name="Higgins S."/>
            <person name="Loffler F."/>
        </authorList>
    </citation>
    <scope>NUCLEOTIDE SEQUENCE</scope>
</reference>
<sequence length="92" mass="9893">MALRIQSGNRANFPATMKIKQSGHQGGCADIDHQTVVFLTGITRFQSQQVTNGPHFGCITGSIIALENSRLKINLQAHPVLDNLNITAVLPG</sequence>
<comment type="caution">
    <text evidence="1">The sequence shown here is derived from an EMBL/GenBank/DDBJ whole genome shotgun (WGS) entry which is preliminary data.</text>
</comment>
<organism evidence="1">
    <name type="scientific">bioreactor metagenome</name>
    <dbReference type="NCBI Taxonomy" id="1076179"/>
    <lineage>
        <taxon>unclassified sequences</taxon>
        <taxon>metagenomes</taxon>
        <taxon>ecological metagenomes</taxon>
    </lineage>
</organism>
<dbReference type="EMBL" id="VSSQ01044125">
    <property type="protein sequence ID" value="MPM97917.1"/>
    <property type="molecule type" value="Genomic_DNA"/>
</dbReference>
<evidence type="ECO:0000313" key="1">
    <source>
        <dbReference type="EMBL" id="MPM97917.1"/>
    </source>
</evidence>
<gene>
    <name evidence="1" type="ORF">SDC9_145097</name>
</gene>
<accession>A0A645E7S3</accession>
<name>A0A645E7S3_9ZZZZ</name>
<proteinExistence type="predicted"/>
<dbReference type="AlphaFoldDB" id="A0A645E7S3"/>
<protein>
    <submittedName>
        <fullName evidence="1">Uncharacterized protein</fullName>
    </submittedName>
</protein>